<dbReference type="InterPro" id="IPR016024">
    <property type="entry name" value="ARM-type_fold"/>
</dbReference>
<feature type="compositionally biased region" description="Basic residues" evidence="1">
    <location>
        <begin position="345"/>
        <end position="356"/>
    </location>
</feature>
<organism evidence="4 5">
    <name type="scientific">Cocos nucifera</name>
    <name type="common">Coconut palm</name>
    <dbReference type="NCBI Taxonomy" id="13894"/>
    <lineage>
        <taxon>Eukaryota</taxon>
        <taxon>Viridiplantae</taxon>
        <taxon>Streptophyta</taxon>
        <taxon>Embryophyta</taxon>
        <taxon>Tracheophyta</taxon>
        <taxon>Spermatophyta</taxon>
        <taxon>Magnoliopsida</taxon>
        <taxon>Liliopsida</taxon>
        <taxon>Arecaceae</taxon>
        <taxon>Arecoideae</taxon>
        <taxon>Cocoseae</taxon>
        <taxon>Attaleinae</taxon>
        <taxon>Cocos</taxon>
    </lineage>
</organism>
<feature type="domain" description="TORTIFOLIA1/SINE1-2 N-terminal" evidence="3">
    <location>
        <begin position="1"/>
        <end position="275"/>
    </location>
</feature>
<dbReference type="PANTHER" id="PTHR31355">
    <property type="entry name" value="MICROTUBULE-ASSOCIATED PROTEIN TORTIFOLIA1"/>
    <property type="match status" value="1"/>
</dbReference>
<dbReference type="OrthoDB" id="1904066at2759"/>
<evidence type="ECO:0000313" key="4">
    <source>
        <dbReference type="EMBL" id="KAG1327047.1"/>
    </source>
</evidence>
<keyword evidence="2" id="KW-0812">Transmembrane</keyword>
<dbReference type="FunFam" id="1.25.10.10:FF:000549">
    <property type="entry name" value="ARM repeat superfamily protein"/>
    <property type="match status" value="1"/>
</dbReference>
<dbReference type="Proteomes" id="UP000797356">
    <property type="component" value="Chromosome 1"/>
</dbReference>
<reference evidence="4" key="2">
    <citation type="submission" date="2019-07" db="EMBL/GenBank/DDBJ databases">
        <authorList>
            <person name="Yang Y."/>
            <person name="Bocs S."/>
            <person name="Baudouin L."/>
        </authorList>
    </citation>
    <scope>NUCLEOTIDE SEQUENCE</scope>
    <source>
        <tissue evidence="4">Spear leaf of Hainan Tall coconut</tissue>
    </source>
</reference>
<gene>
    <name evidence="4" type="ORF">COCNU_01G009810</name>
</gene>
<protein>
    <submittedName>
        <fullName evidence="4">TORTIFOLIA1-like protein 4</fullName>
    </submittedName>
</protein>
<reference evidence="4" key="1">
    <citation type="journal article" date="2017" name="Gigascience">
        <title>The genome draft of coconut (Cocos nucifera).</title>
        <authorList>
            <person name="Xiao Y."/>
            <person name="Xu P."/>
            <person name="Fan H."/>
            <person name="Baudouin L."/>
            <person name="Xia W."/>
            <person name="Bocs S."/>
            <person name="Xu J."/>
            <person name="Li Q."/>
            <person name="Guo A."/>
            <person name="Zhou L."/>
            <person name="Li J."/>
            <person name="Wu Y."/>
            <person name="Ma Z."/>
            <person name="Armero A."/>
            <person name="Issali A.E."/>
            <person name="Liu N."/>
            <person name="Peng M."/>
            <person name="Yang Y."/>
        </authorList>
    </citation>
    <scope>NUCLEOTIDE SEQUENCE</scope>
    <source>
        <tissue evidence="4">Spear leaf of Hainan Tall coconut</tissue>
    </source>
</reference>
<comment type="caution">
    <text evidence="4">The sequence shown here is derived from an EMBL/GenBank/DDBJ whole genome shotgun (WGS) entry which is preliminary data.</text>
</comment>
<keyword evidence="2" id="KW-0472">Membrane</keyword>
<feature type="region of interest" description="Disordered" evidence="1">
    <location>
        <begin position="281"/>
        <end position="369"/>
    </location>
</feature>
<keyword evidence="5" id="KW-1185">Reference proteome</keyword>
<dbReference type="InterPro" id="IPR011989">
    <property type="entry name" value="ARM-like"/>
</dbReference>
<sequence>MRQRVNRCLTKLSDRDTEAMAASELESIAKSLTPDSFSPFLSAIADTRPTDKTPLRRHSLRLISLLSNSHPASSLAPHLPRMLAAALRRIRDPDSSVRAACVDAVRSMAATHPAAVAPVLFRPLGDALLHEQDHCAQIASALCLAAAVDAAAPAAPDLVHHLQRLLPRLVKLLRSNAFKAKPALISLLGSVAGAGGACAPALLGLLVPCLAEFLTSEDWAARKAAAEALSLLAVSEKDRLAGFKASCLSSFENRRFDKVKIVRDSMNRMLELWKDIPAAPDGDSNALPASPSQSNPSPGESASDGRYPTASVSSSSVQSASFIARKSRFSSSRSPPPAASPIPTTRKRTPPIRNKKLSPPLFRKTNSKQNSDWRVEIAIPNTPSVKVVSEDTIMKGQEQGGIEGNVRSRLEARRVLFEKNCEDKGSKLAGLKSASRVVPFQDAGSIKSTAGADNTTYDLNPAHKDSDLSLIRMQLVQIESQQSSLLDLLQRFIGSSQNGIQSLETRVHGLEMALDEISRGLALTSGRISNNDPGVNTCCRLPGAEFLSSKFWRRSEGRYSSRLSISEMQNLADKEGRGPYKWDKQRFGLQGGFVNPLAEINPQSGGNTEVNSQRTLKSMIHDTGMIHNQEGKKQDEVSQNIRFVAKDPNLTPGGLSCVVTYLRGEVTCHGECHKRRK</sequence>
<dbReference type="Pfam" id="PF24714">
    <property type="entry name" value="TOR1L1_N"/>
    <property type="match status" value="1"/>
</dbReference>
<proteinExistence type="predicted"/>
<dbReference type="Gene3D" id="1.25.10.10">
    <property type="entry name" value="Leucine-rich Repeat Variant"/>
    <property type="match status" value="1"/>
</dbReference>
<feature type="compositionally biased region" description="Polar residues" evidence="1">
    <location>
        <begin position="290"/>
        <end position="300"/>
    </location>
</feature>
<dbReference type="AlphaFoldDB" id="A0A8K0HUS4"/>
<evidence type="ECO:0000313" key="5">
    <source>
        <dbReference type="Proteomes" id="UP000797356"/>
    </source>
</evidence>
<accession>A0A8K0HUS4</accession>
<evidence type="ECO:0000259" key="3">
    <source>
        <dbReference type="Pfam" id="PF24714"/>
    </source>
</evidence>
<dbReference type="GO" id="GO:0005874">
    <property type="term" value="C:microtubule"/>
    <property type="evidence" value="ECO:0007669"/>
    <property type="project" value="InterPro"/>
</dbReference>
<dbReference type="EMBL" id="CM017872">
    <property type="protein sequence ID" value="KAG1327047.1"/>
    <property type="molecule type" value="Genomic_DNA"/>
</dbReference>
<name>A0A8K0HUS4_COCNU</name>
<evidence type="ECO:0000256" key="1">
    <source>
        <dbReference type="SAM" id="MobiDB-lite"/>
    </source>
</evidence>
<dbReference type="GO" id="GO:0008017">
    <property type="term" value="F:microtubule binding"/>
    <property type="evidence" value="ECO:0007669"/>
    <property type="project" value="InterPro"/>
</dbReference>
<feature type="compositionally biased region" description="Low complexity" evidence="1">
    <location>
        <begin position="310"/>
        <end position="333"/>
    </location>
</feature>
<dbReference type="InterPro" id="IPR057600">
    <property type="entry name" value="TORTIFOLIA1/SINE1-2_N"/>
</dbReference>
<keyword evidence="2" id="KW-1133">Transmembrane helix</keyword>
<feature type="transmembrane region" description="Helical" evidence="2">
    <location>
        <begin position="183"/>
        <end position="207"/>
    </location>
</feature>
<dbReference type="SUPFAM" id="SSF48371">
    <property type="entry name" value="ARM repeat"/>
    <property type="match status" value="1"/>
</dbReference>
<evidence type="ECO:0000256" key="2">
    <source>
        <dbReference type="SAM" id="Phobius"/>
    </source>
</evidence>
<dbReference type="InterPro" id="IPR033337">
    <property type="entry name" value="TORTIFOLIA1/SINE1-2"/>
</dbReference>
<dbReference type="PANTHER" id="PTHR31355:SF8">
    <property type="entry name" value="TORTIFOLIA1-LIKE PROTEIN 3"/>
    <property type="match status" value="1"/>
</dbReference>